<sequence>MATLPNKERVNMVGANVGATRKRRVKLGVDCLYYGLLDDTDKVKEAIPLPGVTEAKIEIKKESEGFPADNDPNWIILWGSSETTVDFTVSSFADEDKVNLFGYVKEDGMIIVEEDSIPSDIAVVFRVLFNDGVYGWVGLYKGQVSYNGLELKTKQTKPEAQTDGMTGLFSARGPRKRIMNTALEEAPDFDLKKFFLEVLGVVPSDITLP</sequence>
<reference evidence="1 2" key="1">
    <citation type="submission" date="2019-04" db="EMBL/GenBank/DDBJ databases">
        <authorList>
            <consortium name="GenomeTrakr network: Whole genome sequencing for foodborne pathogen traceback"/>
        </authorList>
    </citation>
    <scope>NUCLEOTIDE SEQUENCE [LARGE SCALE GENOMIC DNA]</scope>
    <source>
        <strain evidence="1 2">CFSAN072502</strain>
    </source>
</reference>
<proteinExistence type="predicted"/>
<dbReference type="AlphaFoldDB" id="A0A823IY93"/>
<gene>
    <name evidence="1" type="ORF">CW895_13780</name>
</gene>
<dbReference type="Proteomes" id="UP000524387">
    <property type="component" value="Unassembled WGS sequence"/>
</dbReference>
<dbReference type="EMBL" id="AABEKN010000006">
    <property type="protein sequence ID" value="EAG9354863.1"/>
    <property type="molecule type" value="Genomic_DNA"/>
</dbReference>
<evidence type="ECO:0000313" key="2">
    <source>
        <dbReference type="Proteomes" id="UP000524387"/>
    </source>
</evidence>
<protein>
    <submittedName>
        <fullName evidence="1">Phage tail protein</fullName>
    </submittedName>
</protein>
<comment type="caution">
    <text evidence="1">The sequence shown here is derived from an EMBL/GenBank/DDBJ whole genome shotgun (WGS) entry which is preliminary data.</text>
</comment>
<evidence type="ECO:0000313" key="1">
    <source>
        <dbReference type="EMBL" id="EAG9354863.1"/>
    </source>
</evidence>
<organism evidence="1 2">
    <name type="scientific">Listeria monocytogenes</name>
    <dbReference type="NCBI Taxonomy" id="1639"/>
    <lineage>
        <taxon>Bacteria</taxon>
        <taxon>Bacillati</taxon>
        <taxon>Bacillota</taxon>
        <taxon>Bacilli</taxon>
        <taxon>Bacillales</taxon>
        <taxon>Listeriaceae</taxon>
        <taxon>Listeria</taxon>
    </lineage>
</organism>
<accession>A0A823IY93</accession>
<dbReference type="NCBIfam" id="TIGR01603">
    <property type="entry name" value="maj_tail_phi13"/>
    <property type="match status" value="1"/>
</dbReference>
<name>A0A823IY93_LISMN</name>
<dbReference type="InterPro" id="IPR006490">
    <property type="entry name" value="Maj_tail_phi13"/>
</dbReference>